<protein>
    <submittedName>
        <fullName evidence="5">Transcriptional regulator, AraC family</fullName>
    </submittedName>
</protein>
<dbReference type="PROSITE" id="PS00041">
    <property type="entry name" value="HTH_ARAC_FAMILY_1"/>
    <property type="match status" value="1"/>
</dbReference>
<keyword evidence="6" id="KW-1185">Reference proteome</keyword>
<evidence type="ECO:0000313" key="5">
    <source>
        <dbReference type="EMBL" id="SFI28499.1"/>
    </source>
</evidence>
<dbReference type="InterPro" id="IPR018060">
    <property type="entry name" value="HTH_AraC"/>
</dbReference>
<keyword evidence="2" id="KW-0238">DNA-binding</keyword>
<dbReference type="InterPro" id="IPR050204">
    <property type="entry name" value="AraC_XylS_family_regulators"/>
</dbReference>
<evidence type="ECO:0000313" key="6">
    <source>
        <dbReference type="Proteomes" id="UP000199377"/>
    </source>
</evidence>
<organism evidence="5 6">
    <name type="scientific">Albimonas pacifica</name>
    <dbReference type="NCBI Taxonomy" id="1114924"/>
    <lineage>
        <taxon>Bacteria</taxon>
        <taxon>Pseudomonadati</taxon>
        <taxon>Pseudomonadota</taxon>
        <taxon>Alphaproteobacteria</taxon>
        <taxon>Rhodobacterales</taxon>
        <taxon>Paracoccaceae</taxon>
        <taxon>Albimonas</taxon>
    </lineage>
</organism>
<dbReference type="SMART" id="SM00342">
    <property type="entry name" value="HTH_ARAC"/>
    <property type="match status" value="1"/>
</dbReference>
<dbReference type="Proteomes" id="UP000199377">
    <property type="component" value="Unassembled WGS sequence"/>
</dbReference>
<dbReference type="RefSeq" id="WP_218161031.1">
    <property type="nucleotide sequence ID" value="NZ_FOQH01000005.1"/>
</dbReference>
<evidence type="ECO:0000256" key="3">
    <source>
        <dbReference type="ARBA" id="ARBA00023163"/>
    </source>
</evidence>
<gene>
    <name evidence="5" type="ORF">SAMN05216258_105410</name>
</gene>
<dbReference type="PROSITE" id="PS01124">
    <property type="entry name" value="HTH_ARAC_FAMILY_2"/>
    <property type="match status" value="1"/>
</dbReference>
<evidence type="ECO:0000256" key="2">
    <source>
        <dbReference type="ARBA" id="ARBA00023125"/>
    </source>
</evidence>
<proteinExistence type="predicted"/>
<keyword evidence="1" id="KW-0805">Transcription regulation</keyword>
<dbReference type="AlphaFoldDB" id="A0A1I3GYI6"/>
<name>A0A1I3GYI6_9RHOB</name>
<dbReference type="SUPFAM" id="SSF46689">
    <property type="entry name" value="Homeodomain-like"/>
    <property type="match status" value="2"/>
</dbReference>
<dbReference type="PANTHER" id="PTHR46796">
    <property type="entry name" value="HTH-TYPE TRANSCRIPTIONAL ACTIVATOR RHAS-RELATED"/>
    <property type="match status" value="1"/>
</dbReference>
<keyword evidence="3" id="KW-0804">Transcription</keyword>
<dbReference type="STRING" id="1114924.SAMN05216258_105410"/>
<dbReference type="GO" id="GO:0043565">
    <property type="term" value="F:sequence-specific DNA binding"/>
    <property type="evidence" value="ECO:0007669"/>
    <property type="project" value="InterPro"/>
</dbReference>
<dbReference type="Pfam" id="PF12833">
    <property type="entry name" value="HTH_18"/>
    <property type="match status" value="1"/>
</dbReference>
<dbReference type="EMBL" id="FOQH01000005">
    <property type="protein sequence ID" value="SFI28499.1"/>
    <property type="molecule type" value="Genomic_DNA"/>
</dbReference>
<dbReference type="InterPro" id="IPR018062">
    <property type="entry name" value="HTH_AraC-typ_CS"/>
</dbReference>
<dbReference type="InterPro" id="IPR009057">
    <property type="entry name" value="Homeodomain-like_sf"/>
</dbReference>
<feature type="domain" description="HTH araC/xylS-type" evidence="4">
    <location>
        <begin position="68"/>
        <end position="166"/>
    </location>
</feature>
<dbReference type="GO" id="GO:0003700">
    <property type="term" value="F:DNA-binding transcription factor activity"/>
    <property type="evidence" value="ECO:0007669"/>
    <property type="project" value="InterPro"/>
</dbReference>
<evidence type="ECO:0000256" key="1">
    <source>
        <dbReference type="ARBA" id="ARBA00023015"/>
    </source>
</evidence>
<dbReference type="Gene3D" id="1.10.10.60">
    <property type="entry name" value="Homeodomain-like"/>
    <property type="match status" value="1"/>
</dbReference>
<sequence>MLRQSMFAPAERAVASRLLADAEASLERDARRTRECLRRLAALIEAPSDSAQGPGAIARGGLAPWRLRRVEAHVDRRLASPIAVAELAAVAGLSEGHFCRAFKASVGQTPHAFVVSRRIERAQDLMLTTAEPLSQVALQCGLADQAHLTRLFRRHVGATPLAWRRTYRQEH</sequence>
<dbReference type="PANTHER" id="PTHR46796:SF14">
    <property type="entry name" value="TRANSCRIPTIONAL REGULATORY PROTEIN"/>
    <property type="match status" value="1"/>
</dbReference>
<reference evidence="5 6" key="1">
    <citation type="submission" date="2016-10" db="EMBL/GenBank/DDBJ databases">
        <authorList>
            <person name="de Groot N.N."/>
        </authorList>
    </citation>
    <scope>NUCLEOTIDE SEQUENCE [LARGE SCALE GENOMIC DNA]</scope>
    <source>
        <strain evidence="5 6">CGMCC 1.11030</strain>
    </source>
</reference>
<accession>A0A1I3GYI6</accession>
<evidence type="ECO:0000259" key="4">
    <source>
        <dbReference type="PROSITE" id="PS01124"/>
    </source>
</evidence>